<feature type="chain" id="PRO_5036710748" evidence="6">
    <location>
        <begin position="22"/>
        <end position="282"/>
    </location>
</feature>
<protein>
    <submittedName>
        <fullName evidence="8">Uncharacterized protein</fullName>
    </submittedName>
</protein>
<evidence type="ECO:0000256" key="6">
    <source>
        <dbReference type="SAM" id="SignalP"/>
    </source>
</evidence>
<keyword evidence="3 6" id="KW-0732">Signal</keyword>
<dbReference type="AlphaFoldDB" id="A0A914GWR2"/>
<evidence type="ECO:0000256" key="3">
    <source>
        <dbReference type="ARBA" id="ARBA00022729"/>
    </source>
</evidence>
<dbReference type="SMART" id="SM00209">
    <property type="entry name" value="TSP1"/>
    <property type="match status" value="2"/>
</dbReference>
<dbReference type="PANTHER" id="PTHR22906:SF43">
    <property type="entry name" value="PROPERDIN"/>
    <property type="match status" value="1"/>
</dbReference>
<evidence type="ECO:0000256" key="4">
    <source>
        <dbReference type="ARBA" id="ARBA00022737"/>
    </source>
</evidence>
<dbReference type="Gene3D" id="2.20.100.10">
    <property type="entry name" value="Thrombospondin type-1 (TSP1) repeat"/>
    <property type="match status" value="2"/>
</dbReference>
<proteinExistence type="predicted"/>
<accession>A0A914GWR2</accession>
<keyword evidence="2" id="KW-0964">Secreted</keyword>
<dbReference type="InterPro" id="IPR052065">
    <property type="entry name" value="Compl_asym_regulator"/>
</dbReference>
<keyword evidence="4" id="KW-0677">Repeat</keyword>
<dbReference type="WBParaSite" id="Gr19_v10_g1188.t1">
    <property type="protein sequence ID" value="Gr19_v10_g1188.t1"/>
    <property type="gene ID" value="Gr19_v10_g1188"/>
</dbReference>
<evidence type="ECO:0000256" key="5">
    <source>
        <dbReference type="ARBA" id="ARBA00023157"/>
    </source>
</evidence>
<evidence type="ECO:0000313" key="7">
    <source>
        <dbReference type="Proteomes" id="UP000887572"/>
    </source>
</evidence>
<dbReference type="PANTHER" id="PTHR22906">
    <property type="entry name" value="PROPERDIN"/>
    <property type="match status" value="1"/>
</dbReference>
<dbReference type="Proteomes" id="UP000887572">
    <property type="component" value="Unplaced"/>
</dbReference>
<dbReference type="Pfam" id="PF00090">
    <property type="entry name" value="TSP_1"/>
    <property type="match status" value="2"/>
</dbReference>
<keyword evidence="5" id="KW-1015">Disulfide bond</keyword>
<evidence type="ECO:0000256" key="1">
    <source>
        <dbReference type="ARBA" id="ARBA00004613"/>
    </source>
</evidence>
<reference evidence="8" key="1">
    <citation type="submission" date="2022-11" db="UniProtKB">
        <authorList>
            <consortium name="WormBaseParasite"/>
        </authorList>
    </citation>
    <scope>IDENTIFICATION</scope>
</reference>
<comment type="subcellular location">
    <subcellularLocation>
        <location evidence="1">Secreted</location>
    </subcellularLocation>
</comment>
<evidence type="ECO:0000256" key="2">
    <source>
        <dbReference type="ARBA" id="ARBA00022525"/>
    </source>
</evidence>
<dbReference type="SUPFAM" id="SSF82895">
    <property type="entry name" value="TSP-1 type 1 repeat"/>
    <property type="match status" value="2"/>
</dbReference>
<organism evidence="7 8">
    <name type="scientific">Globodera rostochiensis</name>
    <name type="common">Golden nematode worm</name>
    <name type="synonym">Heterodera rostochiensis</name>
    <dbReference type="NCBI Taxonomy" id="31243"/>
    <lineage>
        <taxon>Eukaryota</taxon>
        <taxon>Metazoa</taxon>
        <taxon>Ecdysozoa</taxon>
        <taxon>Nematoda</taxon>
        <taxon>Chromadorea</taxon>
        <taxon>Rhabditida</taxon>
        <taxon>Tylenchina</taxon>
        <taxon>Tylenchomorpha</taxon>
        <taxon>Tylenchoidea</taxon>
        <taxon>Heteroderidae</taxon>
        <taxon>Heteroderinae</taxon>
        <taxon>Globodera</taxon>
    </lineage>
</organism>
<dbReference type="InterPro" id="IPR036383">
    <property type="entry name" value="TSP1_rpt_sf"/>
</dbReference>
<feature type="signal peptide" evidence="6">
    <location>
        <begin position="1"/>
        <end position="21"/>
    </location>
</feature>
<dbReference type="InterPro" id="IPR000884">
    <property type="entry name" value="TSP1_rpt"/>
</dbReference>
<name>A0A914GWR2_GLORO</name>
<dbReference type="PROSITE" id="PS50092">
    <property type="entry name" value="TSP1"/>
    <property type="match status" value="2"/>
</dbReference>
<evidence type="ECO:0000313" key="8">
    <source>
        <dbReference type="WBParaSite" id="Gr19_v10_g1188.t1"/>
    </source>
</evidence>
<sequence>MFHYLITCCFASLQFLAQNAAEWSPWNHWSVCFEHSSGISAQTRTRACLGNAGNKCQGSDTQAKACLPQELSIKRDEHYTPSPLSSSVPSVVRAEAKWTPWSEWTECQSLPMGSSRPFKTRWRICDRRKCEMSESTKIECIPCKGTPTEQKNCVEPAPLTMSEQREQCQWNEWSAWSHCSTTCGPGTRVRVRSCPCHKCSPEGPSHEEQICYNLLPCLYAAPSILPVALSTMAFTNVSQNPAHFQPFFDPCSLCPADYPLPCYMCLNLHTNGIVSQQNLPKK</sequence>
<keyword evidence="7" id="KW-1185">Reference proteome</keyword>